<comment type="function">
    <text evidence="2">Catalyzes the hydrolysis of N-formyl-L-kynurenine to L-kynurenine, the second step in the kynurenine pathway of tryptophan degradation.</text>
</comment>
<dbReference type="EC" id="3.5.1.9" evidence="10"/>
<dbReference type="GO" id="GO:0004061">
    <property type="term" value="F:arylformamidase activity"/>
    <property type="evidence" value="ECO:0007669"/>
    <property type="project" value="UniProtKB-UniRule"/>
</dbReference>
<dbReference type="Proteomes" id="UP000616608">
    <property type="component" value="Unassembled WGS sequence"/>
</dbReference>
<comment type="catalytic activity">
    <reaction evidence="8">
        <text>N-formyl-L-kynurenine + H2O = L-kynurenine + formate + H(+)</text>
        <dbReference type="Rhea" id="RHEA:13009"/>
        <dbReference type="ChEBI" id="CHEBI:15377"/>
        <dbReference type="ChEBI" id="CHEBI:15378"/>
        <dbReference type="ChEBI" id="CHEBI:15740"/>
        <dbReference type="ChEBI" id="CHEBI:57959"/>
        <dbReference type="ChEBI" id="CHEBI:58629"/>
        <dbReference type="EC" id="3.5.1.9"/>
    </reaction>
</comment>
<dbReference type="PANTHER" id="PTHR31118:SF32">
    <property type="entry name" value="KYNURENINE FORMAMIDASE"/>
    <property type="match status" value="1"/>
</dbReference>
<comment type="pathway">
    <text evidence="9">Amino-acid degradation; L-tryptophan degradation via kynurenine pathway; L-kynurenine from L-tryptophan: step 2/2.</text>
</comment>
<keyword evidence="5" id="KW-0378">Hydrolase</keyword>
<evidence type="ECO:0000256" key="10">
    <source>
        <dbReference type="NCBIfam" id="TIGR03035"/>
    </source>
</evidence>
<gene>
    <name evidence="11" type="primary">kynB</name>
    <name evidence="11" type="ORF">GCM10007425_23150</name>
</gene>
<accession>A0A917G8C7</accession>
<evidence type="ECO:0000256" key="1">
    <source>
        <dbReference type="ARBA" id="ARBA00001947"/>
    </source>
</evidence>
<comment type="caution">
    <text evidence="11">The sequence shown here is derived from an EMBL/GenBank/DDBJ whole genome shotgun (WGS) entry which is preliminary data.</text>
</comment>
<reference evidence="11" key="2">
    <citation type="submission" date="2020-09" db="EMBL/GenBank/DDBJ databases">
        <authorList>
            <person name="Sun Q."/>
            <person name="Zhou Y."/>
        </authorList>
    </citation>
    <scope>NUCLEOTIDE SEQUENCE</scope>
    <source>
        <strain evidence="11">CGMCC 1.15760</strain>
    </source>
</reference>
<sequence>MTWIDITQPLNRQIATWAGDTTFSYETVATKEQTGSVNVGKITMSLHSGTHMDAPFHFKTEGRTFEELDLARCIGSVSVIDATSYEEITMDLLQGQLTDVQAVFVKTKTRADAHIFPEEVPTFTEEAVHYLATHNITLIGVDVPSVDKVHSKTLPIHHALEQYDIYIVENLLLEHVQPGRYKMVVLPLLIEGADGSPVRAIIKKEEQQ</sequence>
<name>A0A917G8C7_9BACI</name>
<keyword evidence="7" id="KW-0823">Tryptophan catabolism</keyword>
<dbReference type="Pfam" id="PF04199">
    <property type="entry name" value="Cyclase"/>
    <property type="match status" value="1"/>
</dbReference>
<evidence type="ECO:0000256" key="4">
    <source>
        <dbReference type="ARBA" id="ARBA00022723"/>
    </source>
</evidence>
<evidence type="ECO:0000256" key="7">
    <source>
        <dbReference type="ARBA" id="ARBA00023079"/>
    </source>
</evidence>
<dbReference type="InterPro" id="IPR037175">
    <property type="entry name" value="KFase_sf"/>
</dbReference>
<evidence type="ECO:0000313" key="12">
    <source>
        <dbReference type="Proteomes" id="UP000616608"/>
    </source>
</evidence>
<evidence type="ECO:0000256" key="9">
    <source>
        <dbReference type="ARBA" id="ARBA00060547"/>
    </source>
</evidence>
<dbReference type="AlphaFoldDB" id="A0A917G8C7"/>
<evidence type="ECO:0000256" key="5">
    <source>
        <dbReference type="ARBA" id="ARBA00022801"/>
    </source>
</evidence>
<dbReference type="FunFam" id="3.50.30.50:FF:000001">
    <property type="entry name" value="Kynurenine formamidase"/>
    <property type="match status" value="1"/>
</dbReference>
<dbReference type="EMBL" id="BMJT01000007">
    <property type="protein sequence ID" value="GGG27902.1"/>
    <property type="molecule type" value="Genomic_DNA"/>
</dbReference>
<evidence type="ECO:0000256" key="3">
    <source>
        <dbReference type="ARBA" id="ARBA00011738"/>
    </source>
</evidence>
<comment type="cofactor">
    <cofactor evidence="1">
        <name>Zn(2+)</name>
        <dbReference type="ChEBI" id="CHEBI:29105"/>
    </cofactor>
</comment>
<keyword evidence="4" id="KW-0479">Metal-binding</keyword>
<reference evidence="11" key="1">
    <citation type="journal article" date="2014" name="Int. J. Syst. Evol. Microbiol.">
        <title>Complete genome sequence of Corynebacterium casei LMG S-19264T (=DSM 44701T), isolated from a smear-ripened cheese.</title>
        <authorList>
            <consortium name="US DOE Joint Genome Institute (JGI-PGF)"/>
            <person name="Walter F."/>
            <person name="Albersmeier A."/>
            <person name="Kalinowski J."/>
            <person name="Ruckert C."/>
        </authorList>
    </citation>
    <scope>NUCLEOTIDE SEQUENCE</scope>
    <source>
        <strain evidence="11">CGMCC 1.15760</strain>
    </source>
</reference>
<evidence type="ECO:0000256" key="2">
    <source>
        <dbReference type="ARBA" id="ARBA00002204"/>
    </source>
</evidence>
<proteinExistence type="predicted"/>
<evidence type="ECO:0000256" key="6">
    <source>
        <dbReference type="ARBA" id="ARBA00022833"/>
    </source>
</evidence>
<dbReference type="Gene3D" id="3.50.30.50">
    <property type="entry name" value="Putative cyclase"/>
    <property type="match status" value="1"/>
</dbReference>
<keyword evidence="6" id="KW-0862">Zinc</keyword>
<evidence type="ECO:0000256" key="8">
    <source>
        <dbReference type="ARBA" id="ARBA00048496"/>
    </source>
</evidence>
<dbReference type="InterPro" id="IPR017484">
    <property type="entry name" value="Kynurenine_formamidase_bac"/>
</dbReference>
<keyword evidence="12" id="KW-1185">Reference proteome</keyword>
<dbReference type="InterPro" id="IPR007325">
    <property type="entry name" value="KFase/CYL"/>
</dbReference>
<dbReference type="SUPFAM" id="SSF102198">
    <property type="entry name" value="Putative cyclase"/>
    <property type="match status" value="1"/>
</dbReference>
<organism evidence="11 12">
    <name type="scientific">Lysinibacillus alkalisoli</name>
    <dbReference type="NCBI Taxonomy" id="1911548"/>
    <lineage>
        <taxon>Bacteria</taxon>
        <taxon>Bacillati</taxon>
        <taxon>Bacillota</taxon>
        <taxon>Bacilli</taxon>
        <taxon>Bacillales</taxon>
        <taxon>Bacillaceae</taxon>
        <taxon>Lysinibacillus</taxon>
    </lineage>
</organism>
<comment type="subunit">
    <text evidence="3">Homodimer.</text>
</comment>
<dbReference type="GO" id="GO:0019441">
    <property type="term" value="P:L-tryptophan catabolic process to kynurenine"/>
    <property type="evidence" value="ECO:0007669"/>
    <property type="project" value="UniProtKB-UniRule"/>
</dbReference>
<evidence type="ECO:0000313" key="11">
    <source>
        <dbReference type="EMBL" id="GGG27902.1"/>
    </source>
</evidence>
<protein>
    <recommendedName>
        <fullName evidence="10">Arylformamidase</fullName>
        <ecNumber evidence="10">3.5.1.9</ecNumber>
    </recommendedName>
</protein>
<dbReference type="GO" id="GO:0046872">
    <property type="term" value="F:metal ion binding"/>
    <property type="evidence" value="ECO:0007669"/>
    <property type="project" value="UniProtKB-KW"/>
</dbReference>
<dbReference type="GO" id="GO:0004328">
    <property type="term" value="F:formamidase activity"/>
    <property type="evidence" value="ECO:0007669"/>
    <property type="project" value="InterPro"/>
</dbReference>
<dbReference type="NCBIfam" id="TIGR03035">
    <property type="entry name" value="trp_arylform"/>
    <property type="match status" value="1"/>
</dbReference>
<dbReference type="PANTHER" id="PTHR31118">
    <property type="entry name" value="CYCLASE-LIKE PROTEIN 2"/>
    <property type="match status" value="1"/>
</dbReference>
<dbReference type="RefSeq" id="WP_188615215.1">
    <property type="nucleotide sequence ID" value="NZ_BMJT01000007.1"/>
</dbReference>